<dbReference type="SUPFAM" id="SSF160631">
    <property type="entry name" value="SMI1/KNR4-like"/>
    <property type="match status" value="1"/>
</dbReference>
<sequence>MINEIGIHHLKTCHMLFMIIDKIHKSLPREYLKAPCSQDEMNKAEEELRFSLPPVLKEIYNHYNGIVGPYRTYFLFPLGVNEIDKEYSLVSWNLFWQPDGNAIPDWISEFVAYGFSSAQETWAMRRTEPYDIIVYYLPDSDEFKQFKGDLVDLIIADQEGFTGL</sequence>
<dbReference type="EMBL" id="JBHPBY010000512">
    <property type="protein sequence ID" value="MFC1853485.1"/>
    <property type="molecule type" value="Genomic_DNA"/>
</dbReference>
<evidence type="ECO:0000259" key="1">
    <source>
        <dbReference type="SMART" id="SM00860"/>
    </source>
</evidence>
<comment type="caution">
    <text evidence="2">The sequence shown here is derived from an EMBL/GenBank/DDBJ whole genome shotgun (WGS) entry which is preliminary data.</text>
</comment>
<feature type="domain" description="Knr4/Smi1-like" evidence="1">
    <location>
        <begin position="35"/>
        <end position="113"/>
    </location>
</feature>
<proteinExistence type="predicted"/>
<evidence type="ECO:0000313" key="3">
    <source>
        <dbReference type="Proteomes" id="UP001594351"/>
    </source>
</evidence>
<dbReference type="Proteomes" id="UP001594351">
    <property type="component" value="Unassembled WGS sequence"/>
</dbReference>
<accession>A0ABV6Z4X8</accession>
<organism evidence="2 3">
    <name type="scientific">candidate division CSSED10-310 bacterium</name>
    <dbReference type="NCBI Taxonomy" id="2855610"/>
    <lineage>
        <taxon>Bacteria</taxon>
        <taxon>Bacteria division CSSED10-310</taxon>
    </lineage>
</organism>
<dbReference type="Pfam" id="PF09346">
    <property type="entry name" value="SMI1_KNR4"/>
    <property type="match status" value="1"/>
</dbReference>
<dbReference type="SMART" id="SM00860">
    <property type="entry name" value="SMI1_KNR4"/>
    <property type="match status" value="1"/>
</dbReference>
<keyword evidence="3" id="KW-1185">Reference proteome</keyword>
<protein>
    <submittedName>
        <fullName evidence="2">SMI1/KNR4 family protein</fullName>
    </submittedName>
</protein>
<dbReference type="InterPro" id="IPR018958">
    <property type="entry name" value="Knr4/Smi1-like_dom"/>
</dbReference>
<dbReference type="Gene3D" id="3.40.1580.10">
    <property type="entry name" value="SMI1/KNR4-like"/>
    <property type="match status" value="1"/>
</dbReference>
<name>A0ABV6Z4X8_UNCC1</name>
<dbReference type="InterPro" id="IPR037883">
    <property type="entry name" value="Knr4/Smi1-like_sf"/>
</dbReference>
<evidence type="ECO:0000313" key="2">
    <source>
        <dbReference type="EMBL" id="MFC1853485.1"/>
    </source>
</evidence>
<gene>
    <name evidence="2" type="ORF">ACFL27_25115</name>
</gene>
<reference evidence="2 3" key="1">
    <citation type="submission" date="2024-09" db="EMBL/GenBank/DDBJ databases">
        <title>Laminarin stimulates single cell rates of sulfate reduction while oxygen inhibits transcriptomic activity in coastal marine sediment.</title>
        <authorList>
            <person name="Lindsay M."/>
            <person name="Orcutt B."/>
            <person name="Emerson D."/>
            <person name="Stepanauskas R."/>
            <person name="D'Angelo T."/>
        </authorList>
    </citation>
    <scope>NUCLEOTIDE SEQUENCE [LARGE SCALE GENOMIC DNA]</scope>
    <source>
        <strain evidence="2">SAG AM-311-K15</strain>
    </source>
</reference>